<sequence>MAHWKREEWELGSLRDAPPSRCPLVRGYVEEIGLEDIATYCKDLETLGNLLMLSPQYPDYLTLGPLDAGFGALSGLLKDRVFYYIRAHAKNLEMLFVSLVGNSDLGLHNVLSLEIRDCSFSDKAVGQCCKAGDYAVSLDVFLFSKLWHMFTASSEVSKGRRFGMTDSTWTVDEDAATSTLYRTRFSVLVVVDGTWVVEFMCTKYRPSISILKLRDAVSNDHWISFIQLRRIQL</sequence>
<gene>
    <name evidence="1" type="ORF">T459_15931</name>
</gene>
<comment type="caution">
    <text evidence="1">The sequence shown here is derived from an EMBL/GenBank/DDBJ whole genome shotgun (WGS) entry which is preliminary data.</text>
</comment>
<reference evidence="1 2" key="1">
    <citation type="journal article" date="2014" name="Nat. Genet.">
        <title>Genome sequence of the hot pepper provides insights into the evolution of pungency in Capsicum species.</title>
        <authorList>
            <person name="Kim S."/>
            <person name="Park M."/>
            <person name="Yeom S.I."/>
            <person name="Kim Y.M."/>
            <person name="Lee J.M."/>
            <person name="Lee H.A."/>
            <person name="Seo E."/>
            <person name="Choi J."/>
            <person name="Cheong K."/>
            <person name="Kim K.T."/>
            <person name="Jung K."/>
            <person name="Lee G.W."/>
            <person name="Oh S.K."/>
            <person name="Bae C."/>
            <person name="Kim S.B."/>
            <person name="Lee H.Y."/>
            <person name="Kim S.Y."/>
            <person name="Kim M.S."/>
            <person name="Kang B.C."/>
            <person name="Jo Y.D."/>
            <person name="Yang H.B."/>
            <person name="Jeong H.J."/>
            <person name="Kang W.H."/>
            <person name="Kwon J.K."/>
            <person name="Shin C."/>
            <person name="Lim J.Y."/>
            <person name="Park J.H."/>
            <person name="Huh J.H."/>
            <person name="Kim J.S."/>
            <person name="Kim B.D."/>
            <person name="Cohen O."/>
            <person name="Paran I."/>
            <person name="Suh M.C."/>
            <person name="Lee S.B."/>
            <person name="Kim Y.K."/>
            <person name="Shin Y."/>
            <person name="Noh S.J."/>
            <person name="Park J."/>
            <person name="Seo Y.S."/>
            <person name="Kwon S.Y."/>
            <person name="Kim H.A."/>
            <person name="Park J.M."/>
            <person name="Kim H.J."/>
            <person name="Choi S.B."/>
            <person name="Bosland P.W."/>
            <person name="Reeves G."/>
            <person name="Jo S.H."/>
            <person name="Lee B.W."/>
            <person name="Cho H.T."/>
            <person name="Choi H.S."/>
            <person name="Lee M.S."/>
            <person name="Yu Y."/>
            <person name="Do Choi Y."/>
            <person name="Park B.S."/>
            <person name="van Deynze A."/>
            <person name="Ashrafi H."/>
            <person name="Hill T."/>
            <person name="Kim W.T."/>
            <person name="Pai H.S."/>
            <person name="Ahn H.K."/>
            <person name="Yeam I."/>
            <person name="Giovannoni J.J."/>
            <person name="Rose J.K."/>
            <person name="Sorensen I."/>
            <person name="Lee S.J."/>
            <person name="Kim R.W."/>
            <person name="Choi I.Y."/>
            <person name="Choi B.S."/>
            <person name="Lim J.S."/>
            <person name="Lee Y.H."/>
            <person name="Choi D."/>
        </authorList>
    </citation>
    <scope>NUCLEOTIDE SEQUENCE [LARGE SCALE GENOMIC DNA]</scope>
    <source>
        <strain evidence="2">cv. CM334</strain>
    </source>
</reference>
<dbReference type="AlphaFoldDB" id="A0A2G2Z7D0"/>
<protein>
    <submittedName>
        <fullName evidence="1">Uncharacterized protein</fullName>
    </submittedName>
</protein>
<dbReference type="EMBL" id="AYRZ02000006">
    <property type="protein sequence ID" value="PHT77879.1"/>
    <property type="molecule type" value="Genomic_DNA"/>
</dbReference>
<organism evidence="1 2">
    <name type="scientific">Capsicum annuum</name>
    <name type="common">Capsicum pepper</name>
    <dbReference type="NCBI Taxonomy" id="4072"/>
    <lineage>
        <taxon>Eukaryota</taxon>
        <taxon>Viridiplantae</taxon>
        <taxon>Streptophyta</taxon>
        <taxon>Embryophyta</taxon>
        <taxon>Tracheophyta</taxon>
        <taxon>Spermatophyta</taxon>
        <taxon>Magnoliopsida</taxon>
        <taxon>eudicotyledons</taxon>
        <taxon>Gunneridae</taxon>
        <taxon>Pentapetalae</taxon>
        <taxon>asterids</taxon>
        <taxon>lamiids</taxon>
        <taxon>Solanales</taxon>
        <taxon>Solanaceae</taxon>
        <taxon>Solanoideae</taxon>
        <taxon>Capsiceae</taxon>
        <taxon>Capsicum</taxon>
    </lineage>
</organism>
<accession>A0A2G2Z7D0</accession>
<dbReference type="InterPro" id="IPR032675">
    <property type="entry name" value="LRR_dom_sf"/>
</dbReference>
<dbReference type="Proteomes" id="UP000222542">
    <property type="component" value="Unassembled WGS sequence"/>
</dbReference>
<proteinExistence type="predicted"/>
<reference evidence="1 2" key="2">
    <citation type="journal article" date="2017" name="Genome Biol.">
        <title>New reference genome sequences of hot pepper reveal the massive evolution of plant disease-resistance genes by retroduplication.</title>
        <authorList>
            <person name="Kim S."/>
            <person name="Park J."/>
            <person name="Yeom S.I."/>
            <person name="Kim Y.M."/>
            <person name="Seo E."/>
            <person name="Kim K.T."/>
            <person name="Kim M.S."/>
            <person name="Lee J.M."/>
            <person name="Cheong K."/>
            <person name="Shin H.S."/>
            <person name="Kim S.B."/>
            <person name="Han K."/>
            <person name="Lee J."/>
            <person name="Park M."/>
            <person name="Lee H.A."/>
            <person name="Lee H.Y."/>
            <person name="Lee Y."/>
            <person name="Oh S."/>
            <person name="Lee J.H."/>
            <person name="Choi E."/>
            <person name="Choi E."/>
            <person name="Lee S.E."/>
            <person name="Jeon J."/>
            <person name="Kim H."/>
            <person name="Choi G."/>
            <person name="Song H."/>
            <person name="Lee J."/>
            <person name="Lee S.C."/>
            <person name="Kwon J.K."/>
            <person name="Lee H.Y."/>
            <person name="Koo N."/>
            <person name="Hong Y."/>
            <person name="Kim R.W."/>
            <person name="Kang W.H."/>
            <person name="Huh J.H."/>
            <person name="Kang B.C."/>
            <person name="Yang T.J."/>
            <person name="Lee Y.H."/>
            <person name="Bennetzen J.L."/>
            <person name="Choi D."/>
        </authorList>
    </citation>
    <scope>NUCLEOTIDE SEQUENCE [LARGE SCALE GENOMIC DNA]</scope>
    <source>
        <strain evidence="2">cv. CM334</strain>
    </source>
</reference>
<keyword evidence="2" id="KW-1185">Reference proteome</keyword>
<name>A0A2G2Z7D0_CAPAN</name>
<dbReference type="Gramene" id="PHT77879">
    <property type="protein sequence ID" value="PHT77879"/>
    <property type="gene ID" value="T459_15931"/>
</dbReference>
<dbReference type="STRING" id="4072.A0A2G2Z7D0"/>
<dbReference type="Gene3D" id="3.80.10.10">
    <property type="entry name" value="Ribonuclease Inhibitor"/>
    <property type="match status" value="1"/>
</dbReference>
<evidence type="ECO:0000313" key="2">
    <source>
        <dbReference type="Proteomes" id="UP000222542"/>
    </source>
</evidence>
<evidence type="ECO:0000313" key="1">
    <source>
        <dbReference type="EMBL" id="PHT77879.1"/>
    </source>
</evidence>